<dbReference type="GeneTree" id="ENSGT00400000024763"/>
<dbReference type="SUPFAM" id="SSF57501">
    <property type="entry name" value="Cystine-knot cytokines"/>
    <property type="match status" value="1"/>
</dbReference>
<dbReference type="GO" id="GO:0005576">
    <property type="term" value="C:extracellular region"/>
    <property type="evidence" value="ECO:0007669"/>
    <property type="project" value="UniProtKB-SubCell"/>
</dbReference>
<dbReference type="Ensembl" id="ENSELUT00000101987.1">
    <property type="protein sequence ID" value="ENSELUP00000092683.1"/>
    <property type="gene ID" value="ENSELUG00000040900.1"/>
</dbReference>
<evidence type="ECO:0000256" key="3">
    <source>
        <dbReference type="RuleBase" id="RU000354"/>
    </source>
</evidence>
<dbReference type="AlphaFoldDB" id="A0AAY5KU36"/>
<evidence type="ECO:0000256" key="4">
    <source>
        <dbReference type="SAM" id="SignalP"/>
    </source>
</evidence>
<dbReference type="SMART" id="SM00204">
    <property type="entry name" value="TGFB"/>
    <property type="match status" value="1"/>
</dbReference>
<dbReference type="GO" id="GO:0008083">
    <property type="term" value="F:growth factor activity"/>
    <property type="evidence" value="ECO:0007669"/>
    <property type="project" value="UniProtKB-KW"/>
</dbReference>
<name>A0AAY5KU36_ESOLU</name>
<reference evidence="6" key="2">
    <citation type="submission" date="2025-08" db="UniProtKB">
        <authorList>
            <consortium name="Ensembl"/>
        </authorList>
    </citation>
    <scope>IDENTIFICATION</scope>
</reference>
<accession>A0AAY5KU36</accession>
<dbReference type="Proteomes" id="UP000265140">
    <property type="component" value="Chromosome 14"/>
</dbReference>
<feature type="chain" id="PRO_5044206713" description="TGF-beta family profile domain-containing protein" evidence="4">
    <location>
        <begin position="18"/>
        <end position="225"/>
    </location>
</feature>
<comment type="similarity">
    <text evidence="3">Belongs to the TGF-beta family.</text>
</comment>
<dbReference type="InterPro" id="IPR029034">
    <property type="entry name" value="Cystine-knot_cytokine"/>
</dbReference>
<reference evidence="6 7" key="1">
    <citation type="submission" date="2020-02" db="EMBL/GenBank/DDBJ databases">
        <title>Esox lucius (northern pike) genome, fEsoLuc1, primary haplotype.</title>
        <authorList>
            <person name="Myers G."/>
            <person name="Karagic N."/>
            <person name="Meyer A."/>
            <person name="Pippel M."/>
            <person name="Reichard M."/>
            <person name="Winkler S."/>
            <person name="Tracey A."/>
            <person name="Sims Y."/>
            <person name="Howe K."/>
            <person name="Rhie A."/>
            <person name="Formenti G."/>
            <person name="Durbin R."/>
            <person name="Fedrigo O."/>
            <person name="Jarvis E.D."/>
        </authorList>
    </citation>
    <scope>NUCLEOTIDE SEQUENCE [LARGE SCALE GENOMIC DNA]</scope>
</reference>
<sequence>MYFAVFVIMLVLGCSLGTTLVLHPPEKDQAAAAVAPGLDNFKSDRCHGESLRAIRKALLRKLNLEQEPQIGAGRLTAIRKQWKTAFNAISHNTLVKAAPRQAEVPGPETSAGLQCCQLVEQISLKGAYFAVSPLDLGWENWVIYPESFTYVHCSLCNSQMGSLRCTSQTSTGQVTPFKKSCCKATSQGHVPFLYMDEYNALTISPVQLIRTCGCSPDNPQLSIQD</sequence>
<dbReference type="CDD" id="cd19379">
    <property type="entry name" value="TGF_beta_GSDF"/>
    <property type="match status" value="1"/>
</dbReference>
<feature type="signal peptide" evidence="4">
    <location>
        <begin position="1"/>
        <end position="17"/>
    </location>
</feature>
<keyword evidence="2" id="KW-0964">Secreted</keyword>
<comment type="subcellular location">
    <subcellularLocation>
        <location evidence="1">Secreted</location>
    </subcellularLocation>
</comment>
<dbReference type="PROSITE" id="PS51362">
    <property type="entry name" value="TGF_BETA_2"/>
    <property type="match status" value="1"/>
</dbReference>
<feature type="domain" description="TGF-beta family profile" evidence="5">
    <location>
        <begin position="97"/>
        <end position="215"/>
    </location>
</feature>
<evidence type="ECO:0000313" key="6">
    <source>
        <dbReference type="Ensembl" id="ENSELUP00000092683.1"/>
    </source>
</evidence>
<keyword evidence="4" id="KW-0732">Signal</keyword>
<keyword evidence="7" id="KW-1185">Reference proteome</keyword>
<dbReference type="GeneID" id="105009048"/>
<proteinExistence type="inferred from homology"/>
<dbReference type="CTD" id="571289"/>
<evidence type="ECO:0000259" key="5">
    <source>
        <dbReference type="PROSITE" id="PS51362"/>
    </source>
</evidence>
<evidence type="ECO:0000256" key="1">
    <source>
        <dbReference type="ARBA" id="ARBA00004613"/>
    </source>
</evidence>
<protein>
    <recommendedName>
        <fullName evidence="5">TGF-beta family profile domain-containing protein</fullName>
    </recommendedName>
</protein>
<organism evidence="6 7">
    <name type="scientific">Esox lucius</name>
    <name type="common">Northern pike</name>
    <dbReference type="NCBI Taxonomy" id="8010"/>
    <lineage>
        <taxon>Eukaryota</taxon>
        <taxon>Metazoa</taxon>
        <taxon>Chordata</taxon>
        <taxon>Craniata</taxon>
        <taxon>Vertebrata</taxon>
        <taxon>Euteleostomi</taxon>
        <taxon>Actinopterygii</taxon>
        <taxon>Neopterygii</taxon>
        <taxon>Teleostei</taxon>
        <taxon>Protacanthopterygii</taxon>
        <taxon>Esociformes</taxon>
        <taxon>Esocidae</taxon>
        <taxon>Esox</taxon>
    </lineage>
</organism>
<dbReference type="Gene3D" id="2.10.90.10">
    <property type="entry name" value="Cystine-knot cytokines"/>
    <property type="match status" value="1"/>
</dbReference>
<keyword evidence="3" id="KW-0339">Growth factor</keyword>
<reference evidence="6" key="3">
    <citation type="submission" date="2025-09" db="UniProtKB">
        <authorList>
            <consortium name="Ensembl"/>
        </authorList>
    </citation>
    <scope>IDENTIFICATION</scope>
</reference>
<evidence type="ECO:0000313" key="7">
    <source>
        <dbReference type="Proteomes" id="UP000265140"/>
    </source>
</evidence>
<dbReference type="Pfam" id="PF00019">
    <property type="entry name" value="TGF_beta"/>
    <property type="match status" value="1"/>
</dbReference>
<dbReference type="InterPro" id="IPR001839">
    <property type="entry name" value="TGF-b_C"/>
</dbReference>
<evidence type="ECO:0000256" key="2">
    <source>
        <dbReference type="ARBA" id="ARBA00022525"/>
    </source>
</evidence>
<dbReference type="RefSeq" id="XP_012988526.2">
    <property type="nucleotide sequence ID" value="XM_013133072.4"/>
</dbReference>